<dbReference type="CDD" id="cd04301">
    <property type="entry name" value="NAT_SF"/>
    <property type="match status" value="1"/>
</dbReference>
<accession>A0A432D2D6</accession>
<sequence>MNYSLYKPEQKQEIIQLYKNTFTNSEGPDEGQLLEKLSSEFLELAGSSNDLSVMVATSEQNQVIGSVIFSKLNFPNGENVYLLSPMAVATDYHGQGIGQGLIQFGLNMLKENGVESVVTYGDINFYSKVGFAPIKETIMQAPFALSYPDGWIAQSLLESEIQPIIGKPTCAEPLNDSNYW</sequence>
<dbReference type="GO" id="GO:0016747">
    <property type="term" value="F:acyltransferase activity, transferring groups other than amino-acyl groups"/>
    <property type="evidence" value="ECO:0007669"/>
    <property type="project" value="InterPro"/>
</dbReference>
<reference evidence="2 3" key="1">
    <citation type="submission" date="2018-12" db="EMBL/GenBank/DDBJ databases">
        <title>Vibrio sp. isolated from China Sea.</title>
        <authorList>
            <person name="Li Y."/>
        </authorList>
    </citation>
    <scope>NUCLEOTIDE SEQUENCE [LARGE SCALE GENOMIC DNA]</scope>
    <source>
        <strain evidence="2 3">BEI207</strain>
    </source>
</reference>
<dbReference type="RefSeq" id="WP_126572828.1">
    <property type="nucleotide sequence ID" value="NZ_RXZH01000001.1"/>
</dbReference>
<protein>
    <submittedName>
        <fullName evidence="2">N-acetyltransferase</fullName>
    </submittedName>
</protein>
<organism evidence="2 3">
    <name type="scientific">Vibrio aquaticus</name>
    <dbReference type="NCBI Taxonomy" id="2496559"/>
    <lineage>
        <taxon>Bacteria</taxon>
        <taxon>Pseudomonadati</taxon>
        <taxon>Pseudomonadota</taxon>
        <taxon>Gammaproteobacteria</taxon>
        <taxon>Vibrionales</taxon>
        <taxon>Vibrionaceae</taxon>
        <taxon>Vibrio</taxon>
    </lineage>
</organism>
<keyword evidence="2" id="KW-0808">Transferase</keyword>
<dbReference type="InterPro" id="IPR000182">
    <property type="entry name" value="GNAT_dom"/>
</dbReference>
<comment type="caution">
    <text evidence="2">The sequence shown here is derived from an EMBL/GenBank/DDBJ whole genome shotgun (WGS) entry which is preliminary data.</text>
</comment>
<proteinExistence type="predicted"/>
<keyword evidence="3" id="KW-1185">Reference proteome</keyword>
<dbReference type="EMBL" id="RXZH01000001">
    <property type="protein sequence ID" value="RTZ18081.1"/>
    <property type="molecule type" value="Genomic_DNA"/>
</dbReference>
<dbReference type="Gene3D" id="3.40.630.30">
    <property type="match status" value="1"/>
</dbReference>
<dbReference type="Proteomes" id="UP000268973">
    <property type="component" value="Unassembled WGS sequence"/>
</dbReference>
<dbReference type="AlphaFoldDB" id="A0A432D2D6"/>
<evidence type="ECO:0000259" key="1">
    <source>
        <dbReference type="PROSITE" id="PS51186"/>
    </source>
</evidence>
<evidence type="ECO:0000313" key="3">
    <source>
        <dbReference type="Proteomes" id="UP000268973"/>
    </source>
</evidence>
<dbReference type="Pfam" id="PF00583">
    <property type="entry name" value="Acetyltransf_1"/>
    <property type="match status" value="1"/>
</dbReference>
<dbReference type="InterPro" id="IPR016181">
    <property type="entry name" value="Acyl_CoA_acyltransferase"/>
</dbReference>
<dbReference type="SUPFAM" id="SSF55729">
    <property type="entry name" value="Acyl-CoA N-acyltransferases (Nat)"/>
    <property type="match status" value="1"/>
</dbReference>
<dbReference type="PROSITE" id="PS51186">
    <property type="entry name" value="GNAT"/>
    <property type="match status" value="1"/>
</dbReference>
<name>A0A432D2D6_9VIBR</name>
<gene>
    <name evidence="2" type="ORF">EJ063_04650</name>
</gene>
<feature type="domain" description="N-acetyltransferase" evidence="1">
    <location>
        <begin position="1"/>
        <end position="158"/>
    </location>
</feature>
<evidence type="ECO:0000313" key="2">
    <source>
        <dbReference type="EMBL" id="RTZ18081.1"/>
    </source>
</evidence>